<name>A0ABU6ZSV3_9FABA</name>
<sequence length="204" mass="23056">MAKMSEWKRHPLAEAMTEIVKNLHTTRHPLAFPNVIARLYEAARISYRAPNSNEAVPKIRPITAAVIENIRYPPYQPSPPQPQQYFREDENQEQPAHDAQMPQGYGWGQLQADMPNLRTTQTEFYESILAQHASYGLHLQDIEQMNPSLAPIPPTSISAMIQDNVHMDKPMFDAMLCPWPVGEPSTGDKGKAPVRDLDADSNNE</sequence>
<feature type="compositionally biased region" description="Basic and acidic residues" evidence="1">
    <location>
        <begin position="186"/>
        <end position="198"/>
    </location>
</feature>
<reference evidence="2 3" key="1">
    <citation type="journal article" date="2023" name="Plants (Basel)">
        <title>Bridging the Gap: Combining Genomics and Transcriptomics Approaches to Understand Stylosanthes scabra, an Orphan Legume from the Brazilian Caatinga.</title>
        <authorList>
            <person name="Ferreira-Neto J.R.C."/>
            <person name="da Silva M.D."/>
            <person name="Binneck E."/>
            <person name="de Melo N.F."/>
            <person name="da Silva R.H."/>
            <person name="de Melo A.L.T.M."/>
            <person name="Pandolfi V."/>
            <person name="Bustamante F.O."/>
            <person name="Brasileiro-Vidal A.C."/>
            <person name="Benko-Iseppon A.M."/>
        </authorList>
    </citation>
    <scope>NUCLEOTIDE SEQUENCE [LARGE SCALE GENOMIC DNA]</scope>
    <source>
        <tissue evidence="2">Leaves</tissue>
    </source>
</reference>
<keyword evidence="3" id="KW-1185">Reference proteome</keyword>
<feature type="region of interest" description="Disordered" evidence="1">
    <location>
        <begin position="182"/>
        <end position="204"/>
    </location>
</feature>
<protein>
    <submittedName>
        <fullName evidence="2">Uncharacterized protein</fullName>
    </submittedName>
</protein>
<gene>
    <name evidence="2" type="ORF">PIB30_090337</name>
</gene>
<comment type="caution">
    <text evidence="2">The sequence shown here is derived from an EMBL/GenBank/DDBJ whole genome shotgun (WGS) entry which is preliminary data.</text>
</comment>
<dbReference type="Proteomes" id="UP001341840">
    <property type="component" value="Unassembled WGS sequence"/>
</dbReference>
<proteinExistence type="predicted"/>
<evidence type="ECO:0000256" key="1">
    <source>
        <dbReference type="SAM" id="MobiDB-lite"/>
    </source>
</evidence>
<accession>A0ABU6ZSV3</accession>
<evidence type="ECO:0000313" key="2">
    <source>
        <dbReference type="EMBL" id="MED6225081.1"/>
    </source>
</evidence>
<organism evidence="2 3">
    <name type="scientific">Stylosanthes scabra</name>
    <dbReference type="NCBI Taxonomy" id="79078"/>
    <lineage>
        <taxon>Eukaryota</taxon>
        <taxon>Viridiplantae</taxon>
        <taxon>Streptophyta</taxon>
        <taxon>Embryophyta</taxon>
        <taxon>Tracheophyta</taxon>
        <taxon>Spermatophyta</taxon>
        <taxon>Magnoliopsida</taxon>
        <taxon>eudicotyledons</taxon>
        <taxon>Gunneridae</taxon>
        <taxon>Pentapetalae</taxon>
        <taxon>rosids</taxon>
        <taxon>fabids</taxon>
        <taxon>Fabales</taxon>
        <taxon>Fabaceae</taxon>
        <taxon>Papilionoideae</taxon>
        <taxon>50 kb inversion clade</taxon>
        <taxon>dalbergioids sensu lato</taxon>
        <taxon>Dalbergieae</taxon>
        <taxon>Pterocarpus clade</taxon>
        <taxon>Stylosanthes</taxon>
    </lineage>
</organism>
<dbReference type="EMBL" id="JASCZI010273599">
    <property type="protein sequence ID" value="MED6225081.1"/>
    <property type="molecule type" value="Genomic_DNA"/>
</dbReference>
<evidence type="ECO:0000313" key="3">
    <source>
        <dbReference type="Proteomes" id="UP001341840"/>
    </source>
</evidence>
<feature type="region of interest" description="Disordered" evidence="1">
    <location>
        <begin position="72"/>
        <end position="110"/>
    </location>
</feature>